<evidence type="ECO:0000256" key="1">
    <source>
        <dbReference type="SAM" id="MobiDB-lite"/>
    </source>
</evidence>
<dbReference type="InterPro" id="IPR040204">
    <property type="entry name" value="UBR7"/>
</dbReference>
<gene>
    <name evidence="2" type="ORF">CTHT_0063210</name>
</gene>
<evidence type="ECO:0000313" key="2">
    <source>
        <dbReference type="EMBL" id="EGS18297.1"/>
    </source>
</evidence>
<dbReference type="OrthoDB" id="10262564at2759"/>
<reference evidence="2 3" key="1">
    <citation type="journal article" date="2011" name="Cell">
        <title>Insight into structure and assembly of the nuclear pore complex by utilizing the genome of a eukaryotic thermophile.</title>
        <authorList>
            <person name="Amlacher S."/>
            <person name="Sarges P."/>
            <person name="Flemming D."/>
            <person name="van Noort V."/>
            <person name="Kunze R."/>
            <person name="Devos D.P."/>
            <person name="Arumugam M."/>
            <person name="Bork P."/>
            <person name="Hurt E."/>
        </authorList>
    </citation>
    <scope>NUCLEOTIDE SEQUENCE [LARGE SCALE GENOMIC DNA]</scope>
    <source>
        <strain evidence="3">DSM 1495 / CBS 144.50 / IMI 039719</strain>
    </source>
</reference>
<accession>G0SEC0</accession>
<feature type="region of interest" description="Disordered" evidence="1">
    <location>
        <begin position="254"/>
        <end position="317"/>
    </location>
</feature>
<dbReference type="STRING" id="759272.G0SEC0"/>
<keyword evidence="3" id="KW-1185">Reference proteome</keyword>
<feature type="region of interest" description="Disordered" evidence="1">
    <location>
        <begin position="444"/>
        <end position="473"/>
    </location>
</feature>
<protein>
    <recommendedName>
        <fullName evidence="4">UBR-type domain-containing protein</fullName>
    </recommendedName>
</protein>
<dbReference type="OMA" id="GAMVYNH"/>
<dbReference type="HOGENOM" id="CLU_025221_1_0_1"/>
<dbReference type="AlphaFoldDB" id="G0SEC0"/>
<dbReference type="GO" id="GO:0005737">
    <property type="term" value="C:cytoplasm"/>
    <property type="evidence" value="ECO:0007669"/>
    <property type="project" value="TreeGrafter"/>
</dbReference>
<feature type="region of interest" description="Disordered" evidence="1">
    <location>
        <begin position="358"/>
        <end position="388"/>
    </location>
</feature>
<dbReference type="GO" id="GO:0061630">
    <property type="term" value="F:ubiquitin protein ligase activity"/>
    <property type="evidence" value="ECO:0007669"/>
    <property type="project" value="InterPro"/>
</dbReference>
<dbReference type="GeneID" id="18260359"/>
<feature type="region of interest" description="Disordered" evidence="1">
    <location>
        <begin position="159"/>
        <end position="199"/>
    </location>
</feature>
<dbReference type="eggNOG" id="KOG2752">
    <property type="taxonomic scope" value="Eukaryota"/>
</dbReference>
<dbReference type="Proteomes" id="UP000008066">
    <property type="component" value="Unassembled WGS sequence"/>
</dbReference>
<proteinExistence type="predicted"/>
<dbReference type="KEGG" id="cthr:CTHT_0063210"/>
<evidence type="ECO:0008006" key="4">
    <source>
        <dbReference type="Google" id="ProtNLM"/>
    </source>
</evidence>
<name>G0SEC0_CHATD</name>
<organism evidence="3">
    <name type="scientific">Chaetomium thermophilum (strain DSM 1495 / CBS 144.50 / IMI 039719)</name>
    <name type="common">Thermochaetoides thermophila</name>
    <dbReference type="NCBI Taxonomy" id="759272"/>
    <lineage>
        <taxon>Eukaryota</taxon>
        <taxon>Fungi</taxon>
        <taxon>Dikarya</taxon>
        <taxon>Ascomycota</taxon>
        <taxon>Pezizomycotina</taxon>
        <taxon>Sordariomycetes</taxon>
        <taxon>Sordariomycetidae</taxon>
        <taxon>Sordariales</taxon>
        <taxon>Chaetomiaceae</taxon>
        <taxon>Thermochaetoides</taxon>
    </lineage>
</organism>
<dbReference type="RefSeq" id="XP_006696628.1">
    <property type="nucleotide sequence ID" value="XM_006696565.1"/>
</dbReference>
<dbReference type="EMBL" id="GL988046">
    <property type="protein sequence ID" value="EGS18297.1"/>
    <property type="molecule type" value="Genomic_DNA"/>
</dbReference>
<dbReference type="PANTHER" id="PTHR13513">
    <property type="entry name" value="E3 UBIQUITIN-PROTEIN LIGASE UBR7"/>
    <property type="match status" value="1"/>
</dbReference>
<dbReference type="GO" id="GO:0008270">
    <property type="term" value="F:zinc ion binding"/>
    <property type="evidence" value="ECO:0007669"/>
    <property type="project" value="InterPro"/>
</dbReference>
<sequence length="473" mass="52016">MAALTTRLRCGLSNALRACRSSQTTRRRLQIVHKRNFTCDCGTTRFPSSAPCNLRINPETGTKGGVHSEEPDANNKYNINFRNLFCGCQVYYDPFKQKGTMFQCLGLGTHETGGCGEDWYHPGCLAGLGPEWYKDLPKDETKTKVKTDDQNGLPTIVEDAGAEQQNGDVVAEAEQGDEAAPEEGEEEDDPPMPPGFPDEDEFEGFICYKCLDAYPWLKRYAGAPGFLAPVYYKPPSEASTNSPEVADIKREELPAAPLSNGNSSSKKRKSSDDPSADDASDSQVMKRPRSEASPLPTPTDSQPTQDPSKATCKLSSLPPAPPGRFSLFFKSDFRAHLCHCPQCFPLLTPHPHLLEEEETYEPPLSSDGGDPTNPQGGTSSGGSLYDRGESALRTIDRVRAIEGVMAYQHLKDKLMPFFEEFARSGKVVSAEDVKAYFAKLRGDEEKERMARVGAERSRDGQGEGDNQREQSGY</sequence>
<evidence type="ECO:0000313" key="3">
    <source>
        <dbReference type="Proteomes" id="UP000008066"/>
    </source>
</evidence>
<feature type="compositionally biased region" description="Acidic residues" evidence="1">
    <location>
        <begin position="174"/>
        <end position="190"/>
    </location>
</feature>
<dbReference type="PANTHER" id="PTHR13513:SF9">
    <property type="entry name" value="E3 UBIQUITIN-PROTEIN LIGASE UBR7-RELATED"/>
    <property type="match status" value="1"/>
</dbReference>
<feature type="compositionally biased region" description="Low complexity" evidence="1">
    <location>
        <begin position="298"/>
        <end position="308"/>
    </location>
</feature>